<evidence type="ECO:0000256" key="4">
    <source>
        <dbReference type="ARBA" id="ARBA00022490"/>
    </source>
</evidence>
<accession>A0A919HYV3</accession>
<feature type="binding site" evidence="9">
    <location>
        <begin position="504"/>
        <end position="507"/>
    </location>
    <ligand>
        <name>GTP</name>
        <dbReference type="ChEBI" id="CHEBI:37565"/>
    </ligand>
</feature>
<dbReference type="SUPFAM" id="SSF52156">
    <property type="entry name" value="Initiation factor IF2/eIF5b, domain 3"/>
    <property type="match status" value="1"/>
</dbReference>
<dbReference type="NCBIfam" id="TIGR00231">
    <property type="entry name" value="small_GTP"/>
    <property type="match status" value="1"/>
</dbReference>
<dbReference type="InterPro" id="IPR009000">
    <property type="entry name" value="Transl_B-barrel_sf"/>
</dbReference>
<feature type="region of interest" description="Disordered" evidence="12">
    <location>
        <begin position="93"/>
        <end position="307"/>
    </location>
</feature>
<dbReference type="HAMAP" id="MF_00100_B">
    <property type="entry name" value="IF_2_B"/>
    <property type="match status" value="1"/>
</dbReference>
<dbReference type="InterPro" id="IPR006847">
    <property type="entry name" value="IF2_N"/>
</dbReference>
<dbReference type="Pfam" id="PF00009">
    <property type="entry name" value="GTP_EFTU"/>
    <property type="match status" value="1"/>
</dbReference>
<dbReference type="NCBIfam" id="TIGR00487">
    <property type="entry name" value="IF-2"/>
    <property type="match status" value="1"/>
</dbReference>
<dbReference type="Proteomes" id="UP000655094">
    <property type="component" value="Unassembled WGS sequence"/>
</dbReference>
<dbReference type="CDD" id="cd03692">
    <property type="entry name" value="mtIF2_IVc"/>
    <property type="match status" value="1"/>
</dbReference>
<comment type="subcellular location">
    <subcellularLocation>
        <location evidence="1 9 11">Cytoplasm</location>
    </subcellularLocation>
</comment>
<protein>
    <recommendedName>
        <fullName evidence="3 9">Translation initiation factor IF-2</fullName>
    </recommendedName>
</protein>
<gene>
    <name evidence="9 14" type="primary">infB</name>
    <name evidence="14" type="ORF">KPZU09_60680</name>
</gene>
<dbReference type="Pfam" id="PF03144">
    <property type="entry name" value="GTP_EFTU_D2"/>
    <property type="match status" value="1"/>
</dbReference>
<dbReference type="PROSITE" id="PS51722">
    <property type="entry name" value="G_TR_2"/>
    <property type="match status" value="1"/>
</dbReference>
<evidence type="ECO:0000256" key="10">
    <source>
        <dbReference type="RuleBase" id="RU000644"/>
    </source>
</evidence>
<keyword evidence="4 9" id="KW-0963">Cytoplasm</keyword>
<dbReference type="FunFam" id="3.30.56.50:FF:000001">
    <property type="entry name" value="Translation initiation factor IF-2"/>
    <property type="match status" value="1"/>
</dbReference>
<feature type="compositionally biased region" description="Basic and acidic residues" evidence="12">
    <location>
        <begin position="272"/>
        <end position="285"/>
    </location>
</feature>
<dbReference type="EMBL" id="BNFF01000001">
    <property type="protein sequence ID" value="GHK56332.1"/>
    <property type="molecule type" value="Genomic_DNA"/>
</dbReference>
<dbReference type="InterPro" id="IPR000795">
    <property type="entry name" value="T_Tr_GTP-bd_dom"/>
</dbReference>
<dbReference type="Gene3D" id="3.30.56.50">
    <property type="entry name" value="Putative DNA-binding domain, N-terminal subdomain of bacterial translation initiation factor IF2"/>
    <property type="match status" value="1"/>
</dbReference>
<feature type="binding site" evidence="9">
    <location>
        <begin position="404"/>
        <end position="411"/>
    </location>
    <ligand>
        <name>GTP</name>
        <dbReference type="ChEBI" id="CHEBI:37565"/>
    </ligand>
</feature>
<dbReference type="InterPro" id="IPR044145">
    <property type="entry name" value="IF2_II"/>
</dbReference>
<dbReference type="PANTHER" id="PTHR43381:SF5">
    <property type="entry name" value="TR-TYPE G DOMAIN-CONTAINING PROTEIN"/>
    <property type="match status" value="1"/>
</dbReference>
<dbReference type="InterPro" id="IPR004161">
    <property type="entry name" value="EFTu-like_2"/>
</dbReference>
<dbReference type="InterPro" id="IPR053905">
    <property type="entry name" value="EF-G-like_DII"/>
</dbReference>
<dbReference type="SUPFAM" id="SSF52540">
    <property type="entry name" value="P-loop containing nucleoside triphosphate hydrolases"/>
    <property type="match status" value="1"/>
</dbReference>
<comment type="similarity">
    <text evidence="2 9 10">Belongs to the TRAFAC class translation factor GTPase superfamily. Classic translation factor GTPase family. IF-2 subfamily.</text>
</comment>
<dbReference type="Pfam" id="PF08364">
    <property type="entry name" value="IF2_assoc"/>
    <property type="match status" value="1"/>
</dbReference>
<feature type="binding site" evidence="9">
    <location>
        <begin position="450"/>
        <end position="454"/>
    </location>
    <ligand>
        <name>GTP</name>
        <dbReference type="ChEBI" id="CHEBI:37565"/>
    </ligand>
</feature>
<feature type="domain" description="Tr-type G" evidence="13">
    <location>
        <begin position="395"/>
        <end position="564"/>
    </location>
</feature>
<dbReference type="GO" id="GO:0003743">
    <property type="term" value="F:translation initiation factor activity"/>
    <property type="evidence" value="ECO:0007669"/>
    <property type="project" value="UniProtKB-UniRule"/>
</dbReference>
<evidence type="ECO:0000256" key="1">
    <source>
        <dbReference type="ARBA" id="ARBA00004496"/>
    </source>
</evidence>
<keyword evidence="8 9" id="KW-0342">GTP-binding</keyword>
<dbReference type="AlphaFoldDB" id="A0A919HYV3"/>
<dbReference type="CDD" id="cd01887">
    <property type="entry name" value="IF2_eIF5B"/>
    <property type="match status" value="1"/>
</dbReference>
<evidence type="ECO:0000313" key="14">
    <source>
        <dbReference type="EMBL" id="GHK56332.1"/>
    </source>
</evidence>
<dbReference type="Gene3D" id="3.40.50.300">
    <property type="entry name" value="P-loop containing nucleotide triphosphate hydrolases"/>
    <property type="match status" value="1"/>
</dbReference>
<evidence type="ECO:0000256" key="5">
    <source>
        <dbReference type="ARBA" id="ARBA00022540"/>
    </source>
</evidence>
<feature type="compositionally biased region" description="Basic and acidic residues" evidence="12">
    <location>
        <begin position="93"/>
        <end position="219"/>
    </location>
</feature>
<evidence type="ECO:0000256" key="8">
    <source>
        <dbReference type="ARBA" id="ARBA00023134"/>
    </source>
</evidence>
<comment type="function">
    <text evidence="9 10">One of the essential components for the initiation of protein synthesis. Protects formylmethionyl-tRNA from spontaneous hydrolysis and promotes its binding to the 30S ribosomal subunits. Also involved in the hydrolysis of GTP during the formation of the 70S ribosomal complex.</text>
</comment>
<dbReference type="Pfam" id="PF22042">
    <property type="entry name" value="EF-G_D2"/>
    <property type="match status" value="1"/>
</dbReference>
<keyword evidence="7 9" id="KW-0648">Protein biosynthesis</keyword>
<feature type="compositionally biased region" description="Basic residues" evidence="12">
    <location>
        <begin position="256"/>
        <end position="271"/>
    </location>
</feature>
<dbReference type="InterPro" id="IPR023115">
    <property type="entry name" value="TIF_IF2_dom3"/>
</dbReference>
<dbReference type="Pfam" id="PF04760">
    <property type="entry name" value="IF2_N"/>
    <property type="match status" value="2"/>
</dbReference>
<evidence type="ECO:0000256" key="12">
    <source>
        <dbReference type="SAM" id="MobiDB-lite"/>
    </source>
</evidence>
<dbReference type="PANTHER" id="PTHR43381">
    <property type="entry name" value="TRANSLATION INITIATION FACTOR IF-2-RELATED"/>
    <property type="match status" value="1"/>
</dbReference>
<dbReference type="PROSITE" id="PS01176">
    <property type="entry name" value="IF2"/>
    <property type="match status" value="1"/>
</dbReference>
<dbReference type="InterPro" id="IPR036925">
    <property type="entry name" value="TIF_IF2_dom3_sf"/>
</dbReference>
<dbReference type="InterPro" id="IPR005225">
    <property type="entry name" value="Small_GTP-bd"/>
</dbReference>
<feature type="region of interest" description="G-domain" evidence="9">
    <location>
        <begin position="398"/>
        <end position="546"/>
    </location>
</feature>
<dbReference type="GO" id="GO:0005525">
    <property type="term" value="F:GTP binding"/>
    <property type="evidence" value="ECO:0007669"/>
    <property type="project" value="UniProtKB-KW"/>
</dbReference>
<evidence type="ECO:0000256" key="7">
    <source>
        <dbReference type="ARBA" id="ARBA00022917"/>
    </source>
</evidence>
<dbReference type="Gene3D" id="3.40.50.10050">
    <property type="entry name" value="Translation initiation factor IF- 2, domain 3"/>
    <property type="match status" value="1"/>
</dbReference>
<dbReference type="InterPro" id="IPR015760">
    <property type="entry name" value="TIF_IF2"/>
</dbReference>
<dbReference type="GO" id="GO:0005829">
    <property type="term" value="C:cytosol"/>
    <property type="evidence" value="ECO:0007669"/>
    <property type="project" value="TreeGrafter"/>
</dbReference>
<dbReference type="InterPro" id="IPR000178">
    <property type="entry name" value="TF_IF2_bacterial-like"/>
</dbReference>
<proteinExistence type="inferred from homology"/>
<comment type="caution">
    <text evidence="14">The sequence shown here is derived from an EMBL/GenBank/DDBJ whole genome shotgun (WGS) entry which is preliminary data.</text>
</comment>
<evidence type="ECO:0000313" key="15">
    <source>
        <dbReference type="Proteomes" id="UP000655094"/>
    </source>
</evidence>
<dbReference type="Gene3D" id="2.40.30.10">
    <property type="entry name" value="Translation factors"/>
    <property type="match status" value="2"/>
</dbReference>
<dbReference type="SUPFAM" id="SSF50447">
    <property type="entry name" value="Translation proteins"/>
    <property type="match status" value="2"/>
</dbReference>
<evidence type="ECO:0000256" key="3">
    <source>
        <dbReference type="ARBA" id="ARBA00020675"/>
    </source>
</evidence>
<evidence type="ECO:0000259" key="13">
    <source>
        <dbReference type="PROSITE" id="PS51722"/>
    </source>
</evidence>
<dbReference type="GO" id="GO:0097216">
    <property type="term" value="F:guanosine tetraphosphate binding"/>
    <property type="evidence" value="ECO:0007669"/>
    <property type="project" value="UniProtKB-ARBA"/>
</dbReference>
<dbReference type="InterPro" id="IPR013575">
    <property type="entry name" value="IF2_assoc_dom_bac"/>
</dbReference>
<dbReference type="SUPFAM" id="SSF46955">
    <property type="entry name" value="Putative DNA-binding domain"/>
    <property type="match status" value="1"/>
</dbReference>
<evidence type="ECO:0000256" key="9">
    <source>
        <dbReference type="HAMAP-Rule" id="MF_00100"/>
    </source>
</evidence>
<evidence type="ECO:0000256" key="6">
    <source>
        <dbReference type="ARBA" id="ARBA00022741"/>
    </source>
</evidence>
<evidence type="ECO:0000256" key="2">
    <source>
        <dbReference type="ARBA" id="ARBA00007733"/>
    </source>
</evidence>
<reference evidence="14" key="1">
    <citation type="submission" date="2020-10" db="EMBL/GenBank/DDBJ databases">
        <title>Genome Sequence of ESBL Producing Zambian Clinical Strains.</title>
        <authorList>
            <person name="Shawa M."/>
            <person name="Furuta Y."/>
            <person name="Simbotwe M."/>
            <person name="Mulenga E."/>
            <person name="Mubanga M."/>
            <person name="Mulenga G."/>
            <person name="Kaile C."/>
            <person name="Zorigt T."/>
            <person name="Hang'ombe B."/>
            <person name="Higashi H."/>
        </authorList>
    </citation>
    <scope>NUCLEOTIDE SEQUENCE</scope>
    <source>
        <strain evidence="14">Zam_UTH_09</strain>
    </source>
</reference>
<dbReference type="Pfam" id="PF11987">
    <property type="entry name" value="IF-2"/>
    <property type="match status" value="1"/>
</dbReference>
<keyword evidence="5 9" id="KW-0396">Initiation factor</keyword>
<evidence type="ECO:0000256" key="11">
    <source>
        <dbReference type="RuleBase" id="RU000645"/>
    </source>
</evidence>
<dbReference type="FunFam" id="2.40.30.10:FF:000007">
    <property type="entry name" value="Translation initiation factor IF-2"/>
    <property type="match status" value="1"/>
</dbReference>
<dbReference type="GO" id="GO:0003924">
    <property type="term" value="F:GTPase activity"/>
    <property type="evidence" value="ECO:0007669"/>
    <property type="project" value="UniProtKB-UniRule"/>
</dbReference>
<dbReference type="InterPro" id="IPR009061">
    <property type="entry name" value="DNA-bd_dom_put_sf"/>
</dbReference>
<dbReference type="FunFam" id="3.40.50.10050:FF:000001">
    <property type="entry name" value="Translation initiation factor IF-2"/>
    <property type="match status" value="1"/>
</dbReference>
<dbReference type="FunFam" id="2.40.30.10:FF:000008">
    <property type="entry name" value="Translation initiation factor IF-2"/>
    <property type="match status" value="1"/>
</dbReference>
<name>A0A919HYV3_KLEPN</name>
<sequence>MTDVTIKALASEIQTSVDRLIQQFADAGIRKSADDSVTSQEKQTLLTHLNREHGSAPDKLTLQRKTRSTLNIPGTGGKSKSVQIEVRKKRTFVKRDPQEAERLAAEEQAQREAEEQARREAEEAAKREAQLKAEREAAEQAKREVADKAKREAAEKDKVSNQHTDEMTKTAQAEKIRRENEAAELKRKSEEEARRKLEEEARRVAEEARRMAEENEKNWSETSDSPEDSSDYHVTTSQHARQAEDDNDREVEGGRGRSRSSKAARPAKKGNKHAESKADREEARAAVRGGKGGKHRKGSALQQGFQKPAQAVNRDVVIGETITVGELANKMAVKGSQVIKAMMKLGAMATINQVIDQETAQLVAEEMGHKVILRRENELEEAVMSDRDTGAAAELRAPVVTIMGHVDHGKTSLLDYIRSTKVASGEAGGITQHIGAYHVETDNGMITFLDTPGHAAFTSMRARGAQATDIVVLVVAADDGVMPQTIEAIQHAKAAQVPVVVAVNKIDKPEADPDRVKNELSQYGILPEEWGGESQFVHVSAKAGTGIDDLLDAILLQAEVLELKAVRNGMASGAVIESFLDKGRGPVATVLVREGTLHKGDIVLCGFEYGRVRAMRDELGREVLEAGPSIPVEILGLSGVPAAGDEVTVVRDEKKAREVALYRQGKFREVKLARQQKSKLENMFANMTEGEVHEVNIVLKADVQGSVEAISDSLLKLSTDEVKVKIIGSGVGGITETDATLAAASNAILVGFNVRADASARKVIEAESLDLRYYSVIYNLIDEVKAAMSGMLSPELKQQIIGLAEVRDVFKSPKFGAIAGCMVTEGTIKRHNPIRVLRDNVVIYEGELESLRRFKDDVNEVRNGMECGIGVKNYNDVRVGDMIEVFEIIEIQRSID</sequence>
<keyword evidence="6 9" id="KW-0547">Nucleotide-binding</keyword>
<dbReference type="CDD" id="cd03702">
    <property type="entry name" value="IF2_mtIF2_II"/>
    <property type="match status" value="1"/>
</dbReference>
<organism evidence="14 15">
    <name type="scientific">Klebsiella pneumoniae</name>
    <dbReference type="NCBI Taxonomy" id="573"/>
    <lineage>
        <taxon>Bacteria</taxon>
        <taxon>Pseudomonadati</taxon>
        <taxon>Pseudomonadota</taxon>
        <taxon>Gammaproteobacteria</taxon>
        <taxon>Enterobacterales</taxon>
        <taxon>Enterobacteriaceae</taxon>
        <taxon>Klebsiella/Raoultella group</taxon>
        <taxon>Klebsiella</taxon>
        <taxon>Klebsiella pneumoniae complex</taxon>
    </lineage>
</organism>
<dbReference type="FunFam" id="3.40.50.300:FF:000019">
    <property type="entry name" value="Translation initiation factor IF-2"/>
    <property type="match status" value="1"/>
</dbReference>
<dbReference type="InterPro" id="IPR027417">
    <property type="entry name" value="P-loop_NTPase"/>
</dbReference>